<dbReference type="SUPFAM" id="SSF48652">
    <property type="entry name" value="Tetraspanin"/>
    <property type="match status" value="1"/>
</dbReference>
<evidence type="ECO:0000256" key="15">
    <source>
        <dbReference type="ARBA" id="ARBA00022927"/>
    </source>
</evidence>
<evidence type="ECO:0000256" key="18">
    <source>
        <dbReference type="ARBA" id="ARBA00023139"/>
    </source>
</evidence>
<keyword evidence="15" id="KW-0653">Protein transport</keyword>
<evidence type="ECO:0000256" key="6">
    <source>
        <dbReference type="ARBA" id="ARBA00004559"/>
    </source>
</evidence>
<evidence type="ECO:0000256" key="20">
    <source>
        <dbReference type="ARBA" id="ARBA00023228"/>
    </source>
</evidence>
<organism evidence="25 26">
    <name type="scientific">Oryctolagus cuniculus</name>
    <name type="common">Rabbit</name>
    <dbReference type="NCBI Taxonomy" id="9986"/>
    <lineage>
        <taxon>Eukaryota</taxon>
        <taxon>Metazoa</taxon>
        <taxon>Chordata</taxon>
        <taxon>Craniata</taxon>
        <taxon>Vertebrata</taxon>
        <taxon>Euteleostomi</taxon>
        <taxon>Mammalia</taxon>
        <taxon>Eutheria</taxon>
        <taxon>Euarchontoglires</taxon>
        <taxon>Glires</taxon>
        <taxon>Lagomorpha</taxon>
        <taxon>Leporidae</taxon>
        <taxon>Oryctolagus</taxon>
    </lineage>
</organism>
<reference evidence="25" key="3">
    <citation type="submission" date="2025-09" db="UniProtKB">
        <authorList>
            <consortium name="Ensembl"/>
        </authorList>
    </citation>
    <scope>IDENTIFICATION</scope>
    <source>
        <strain evidence="25">Thorbecke</strain>
    </source>
</reference>
<evidence type="ECO:0000256" key="24">
    <source>
        <dbReference type="SAM" id="Phobius"/>
    </source>
</evidence>
<dbReference type="GO" id="GO:0031902">
    <property type="term" value="C:late endosome membrane"/>
    <property type="evidence" value="ECO:0007669"/>
    <property type="project" value="UniProtKB-SubCell"/>
</dbReference>
<comment type="subunit">
    <text evidence="23">Interacts with TIMP1 and ITGB1 and recruits TIMP1 to ITGB1. Interacts with CD9. Identified in a complex with CD9 and ITGB3. Interacts with PMEL. Interacts with KDR/VEGFR2; identified in a complex with ITGB1 and KDR/VEGFR2 and is required to recruit KDR to ITGB1 complexes. Interacts with SYT7.</text>
</comment>
<dbReference type="EMBL" id="AAGW02059127">
    <property type="status" value="NOT_ANNOTATED_CDS"/>
    <property type="molecule type" value="Genomic_DNA"/>
</dbReference>
<dbReference type="InterPro" id="IPR042028">
    <property type="entry name" value="CD63_LEL"/>
</dbReference>
<keyword evidence="10" id="KW-0813">Transport</keyword>
<evidence type="ECO:0000256" key="11">
    <source>
        <dbReference type="ARBA" id="ARBA00022475"/>
    </source>
</evidence>
<accession>A0A5F9CXZ7</accession>
<evidence type="ECO:0000256" key="9">
    <source>
        <dbReference type="ARBA" id="ARBA00020588"/>
    </source>
</evidence>
<keyword evidence="14" id="KW-0967">Endosome</keyword>
<evidence type="ECO:0000313" key="26">
    <source>
        <dbReference type="Proteomes" id="UP000001811"/>
    </source>
</evidence>
<dbReference type="GO" id="GO:0005771">
    <property type="term" value="C:multivesicular body"/>
    <property type="evidence" value="ECO:0007669"/>
    <property type="project" value="UniProtKB-SubCell"/>
</dbReference>
<keyword evidence="12" id="KW-0964">Secreted</keyword>
<dbReference type="GO" id="GO:0005765">
    <property type="term" value="C:lysosomal membrane"/>
    <property type="evidence" value="ECO:0007669"/>
    <property type="project" value="UniProtKB-SubCell"/>
</dbReference>
<reference evidence="25 26" key="1">
    <citation type="journal article" date="2011" name="Nature">
        <title>A high-resolution map of human evolutionary constraint using 29 mammals.</title>
        <authorList>
            <person name="Lindblad-Toh K."/>
            <person name="Garber M."/>
            <person name="Zuk O."/>
            <person name="Lin M.F."/>
            <person name="Parker B.J."/>
            <person name="Washietl S."/>
            <person name="Kheradpour P."/>
            <person name="Ernst J."/>
            <person name="Jordan G."/>
            <person name="Mauceli E."/>
            <person name="Ward L.D."/>
            <person name="Lowe C.B."/>
            <person name="Holloway A.K."/>
            <person name="Clamp M."/>
            <person name="Gnerre S."/>
            <person name="Alfoldi J."/>
            <person name="Beal K."/>
            <person name="Chang J."/>
            <person name="Clawson H."/>
            <person name="Cuff J."/>
            <person name="Di Palma F."/>
            <person name="Fitzgerald S."/>
            <person name="Flicek P."/>
            <person name="Guttman M."/>
            <person name="Hubisz M.J."/>
            <person name="Jaffe D.B."/>
            <person name="Jungreis I."/>
            <person name="Kent W.J."/>
            <person name="Kostka D."/>
            <person name="Lara M."/>
            <person name="Martins A.L."/>
            <person name="Massingham T."/>
            <person name="Moltke I."/>
            <person name="Raney B.J."/>
            <person name="Rasmussen M.D."/>
            <person name="Robinson J."/>
            <person name="Stark A."/>
            <person name="Vilella A.J."/>
            <person name="Wen J."/>
            <person name="Xie X."/>
            <person name="Zody M.C."/>
            <person name="Baldwin J."/>
            <person name="Bloom T."/>
            <person name="Chin C.W."/>
            <person name="Heiman D."/>
            <person name="Nicol R."/>
            <person name="Nusbaum C."/>
            <person name="Young S."/>
            <person name="Wilkinson J."/>
            <person name="Worley K.C."/>
            <person name="Kovar C.L."/>
            <person name="Muzny D.M."/>
            <person name="Gibbs R.A."/>
            <person name="Cree A."/>
            <person name="Dihn H.H."/>
            <person name="Fowler G."/>
            <person name="Jhangiani S."/>
            <person name="Joshi V."/>
            <person name="Lee S."/>
            <person name="Lewis L.R."/>
            <person name="Nazareth L.V."/>
            <person name="Okwuonu G."/>
            <person name="Santibanez J."/>
            <person name="Warren W.C."/>
            <person name="Mardis E.R."/>
            <person name="Weinstock G.M."/>
            <person name="Wilson R.K."/>
            <person name="Delehaunty K."/>
            <person name="Dooling D."/>
            <person name="Fronik C."/>
            <person name="Fulton L."/>
            <person name="Fulton B."/>
            <person name="Graves T."/>
            <person name="Minx P."/>
            <person name="Sodergren E."/>
            <person name="Birney E."/>
            <person name="Margulies E.H."/>
            <person name="Herrero J."/>
            <person name="Green E.D."/>
            <person name="Haussler D."/>
            <person name="Siepel A."/>
            <person name="Goldman N."/>
            <person name="Pollard K.S."/>
            <person name="Pedersen J.S."/>
            <person name="Lander E.S."/>
            <person name="Kellis M."/>
        </authorList>
    </citation>
    <scope>NUCLEOTIDE SEQUENCE [LARGE SCALE GENOMIC DNA]</scope>
    <source>
        <strain evidence="25 26">Thorbecke inbred</strain>
    </source>
</reference>
<evidence type="ECO:0000256" key="4">
    <source>
        <dbReference type="ARBA" id="ARBA00004241"/>
    </source>
</evidence>
<evidence type="ECO:0000256" key="13">
    <source>
        <dbReference type="ARBA" id="ARBA00022692"/>
    </source>
</evidence>
<dbReference type="GO" id="GO:0042470">
    <property type="term" value="C:melanosome"/>
    <property type="evidence" value="ECO:0007669"/>
    <property type="project" value="UniProtKB-SubCell"/>
</dbReference>
<keyword evidence="17 24" id="KW-0472">Membrane</keyword>
<feature type="transmembrane region" description="Helical" evidence="24">
    <location>
        <begin position="359"/>
        <end position="387"/>
    </location>
</feature>
<keyword evidence="26" id="KW-1185">Reference proteome</keyword>
<proteinExistence type="inferred from homology"/>
<keyword evidence="16 24" id="KW-1133">Transmembrane helix</keyword>
<dbReference type="GO" id="GO:0005576">
    <property type="term" value="C:extracellular region"/>
    <property type="evidence" value="ECO:0007669"/>
    <property type="project" value="UniProtKB-SubCell"/>
</dbReference>
<keyword evidence="18" id="KW-0564">Palmitate</keyword>
<evidence type="ECO:0000256" key="3">
    <source>
        <dbReference type="ARBA" id="ARBA00004223"/>
    </source>
</evidence>
<evidence type="ECO:0000256" key="1">
    <source>
        <dbReference type="ARBA" id="ARBA00004107"/>
    </source>
</evidence>
<evidence type="ECO:0000256" key="14">
    <source>
        <dbReference type="ARBA" id="ARBA00022753"/>
    </source>
</evidence>
<dbReference type="Gene3D" id="1.10.1450.10">
    <property type="entry name" value="Tetraspanin"/>
    <property type="match status" value="1"/>
</dbReference>
<evidence type="ECO:0000256" key="12">
    <source>
        <dbReference type="ARBA" id="ARBA00022525"/>
    </source>
</evidence>
<dbReference type="CDD" id="cd03166">
    <property type="entry name" value="CD63_LEL"/>
    <property type="match status" value="1"/>
</dbReference>
<evidence type="ECO:0000313" key="25">
    <source>
        <dbReference type="Ensembl" id="ENSOCUP00000038368.1"/>
    </source>
</evidence>
<dbReference type="PRINTS" id="PR00259">
    <property type="entry name" value="TMFOUR"/>
</dbReference>
<gene>
    <name evidence="25" type="primary">CD63</name>
</gene>
<dbReference type="InterPro" id="IPR008952">
    <property type="entry name" value="Tetraspanin_EC2_sf"/>
</dbReference>
<dbReference type="GO" id="GO:0015031">
    <property type="term" value="P:protein transport"/>
    <property type="evidence" value="ECO:0007669"/>
    <property type="project" value="UniProtKB-KW"/>
</dbReference>
<feature type="transmembrane region" description="Helical" evidence="24">
    <location>
        <begin position="242"/>
        <end position="263"/>
    </location>
</feature>
<evidence type="ECO:0000256" key="8">
    <source>
        <dbReference type="ARBA" id="ARBA00006840"/>
    </source>
</evidence>
<dbReference type="Ensembl" id="ENSOCUT00000040695.1">
    <property type="protein sequence ID" value="ENSOCUP00000038368.1"/>
    <property type="gene ID" value="ENSOCUG00000024081.3"/>
</dbReference>
<comment type="function">
    <text evidence="22">Functions as a cell surface receptor for TIMP1 and plays a role in the activation of cellular signaling cascades. Plays a role in the activation of ITGB1 and integrin signaling, leading to the activation of AKT, FAK/PTK2 and MAP kinases. Promotes cell survival, reorganization of the actin cytoskeleton, cell adhesion, spreading and migration, via its role in the activation of AKT and FAK/PTK2. Plays a role in VEGFA signaling via its role in regulating the internalization of KDR/VEGFR2. Plays a role in intracellular vesicular transport processes, and is required for normal trafficking of the PMEL luminal domain that is essential for the development and maturation of melanocytes. Plays a role in the adhesion of leukocytes onto endothelial cells via its role in the regulation of SELP trafficking. May play a role in mast cell degranulation in response to Ms4a2/FceRI stimulation, but not in mast cell degranulation in response to other stimuli.</text>
</comment>
<dbReference type="Proteomes" id="UP000001811">
    <property type="component" value="Chromosome 4"/>
</dbReference>
<evidence type="ECO:0000256" key="17">
    <source>
        <dbReference type="ARBA" id="ARBA00023136"/>
    </source>
</evidence>
<evidence type="ECO:0000256" key="22">
    <source>
        <dbReference type="ARBA" id="ARBA00043922"/>
    </source>
</evidence>
<keyword evidence="20" id="KW-0458">Lysosome</keyword>
<dbReference type="GO" id="GO:1900746">
    <property type="term" value="P:regulation of vascular endothelial growth factor signaling pathway"/>
    <property type="evidence" value="ECO:0007669"/>
    <property type="project" value="TreeGrafter"/>
</dbReference>
<dbReference type="PANTHER" id="PTHR19282">
    <property type="entry name" value="TETRASPANIN"/>
    <property type="match status" value="1"/>
</dbReference>
<comment type="subcellular location">
    <subcellularLocation>
        <location evidence="7">Cell membrane</location>
        <topology evidence="7">Multi-pass membrane protein</topology>
    </subcellularLocation>
    <subcellularLocation>
        <location evidence="4">Cell surface</location>
    </subcellularLocation>
    <subcellularLocation>
        <location evidence="6">Endosome</location>
        <location evidence="6">Multivesicular body</location>
    </subcellularLocation>
    <subcellularLocation>
        <location evidence="1">Late endosome membrane</location>
        <topology evidence="1">Multi-pass membrane protein</topology>
    </subcellularLocation>
    <subcellularLocation>
        <location evidence="2">Lysosome membrane</location>
        <topology evidence="2">Multi-pass membrane protein</topology>
    </subcellularLocation>
    <subcellularLocation>
        <location evidence="3">Melanosome</location>
    </subcellularLocation>
    <subcellularLocation>
        <location evidence="5">Secreted</location>
        <location evidence="5">Extracellular exosome</location>
    </subcellularLocation>
</comment>
<dbReference type="Pfam" id="PF00335">
    <property type="entry name" value="Tetraspanin"/>
    <property type="match status" value="1"/>
</dbReference>
<keyword evidence="19" id="KW-0325">Glycoprotein</keyword>
<evidence type="ECO:0000256" key="5">
    <source>
        <dbReference type="ARBA" id="ARBA00004550"/>
    </source>
</evidence>
<dbReference type="GO" id="GO:0009986">
    <property type="term" value="C:cell surface"/>
    <property type="evidence" value="ECO:0007669"/>
    <property type="project" value="UniProtKB-SubCell"/>
</dbReference>
<evidence type="ECO:0000256" key="2">
    <source>
        <dbReference type="ARBA" id="ARBA00004155"/>
    </source>
</evidence>
<keyword evidence="21" id="KW-0449">Lipoprotein</keyword>
<evidence type="ECO:0000256" key="23">
    <source>
        <dbReference type="ARBA" id="ARBA00046382"/>
    </source>
</evidence>
<dbReference type="GO" id="GO:0005886">
    <property type="term" value="C:plasma membrane"/>
    <property type="evidence" value="ECO:0007669"/>
    <property type="project" value="UniProtKB-SubCell"/>
</dbReference>
<reference evidence="25" key="2">
    <citation type="submission" date="2025-08" db="UniProtKB">
        <authorList>
            <consortium name="Ensembl"/>
        </authorList>
    </citation>
    <scope>IDENTIFICATION</scope>
    <source>
        <strain evidence="25">Thorbecke</strain>
    </source>
</reference>
<protein>
    <recommendedName>
        <fullName evidence="9">CD63 antigen</fullName>
    </recommendedName>
</protein>
<dbReference type="GeneTree" id="ENSGT00940000156832"/>
<evidence type="ECO:0000256" key="10">
    <source>
        <dbReference type="ARBA" id="ARBA00022448"/>
    </source>
</evidence>
<comment type="similarity">
    <text evidence="8">Belongs to the tetraspanin (TM4SF) family.</text>
</comment>
<evidence type="ECO:0000256" key="19">
    <source>
        <dbReference type="ARBA" id="ARBA00023180"/>
    </source>
</evidence>
<evidence type="ECO:0000256" key="16">
    <source>
        <dbReference type="ARBA" id="ARBA00022989"/>
    </source>
</evidence>
<keyword evidence="13 24" id="KW-0812">Transmembrane</keyword>
<dbReference type="GO" id="GO:0030154">
    <property type="term" value="P:cell differentiation"/>
    <property type="evidence" value="ECO:0007669"/>
    <property type="project" value="UniProtKB-ARBA"/>
</dbReference>
<dbReference type="AlphaFoldDB" id="A0A5F9CXZ7"/>
<evidence type="ECO:0000256" key="21">
    <source>
        <dbReference type="ARBA" id="ARBA00023288"/>
    </source>
</evidence>
<name>A0A5F9CXZ7_RABIT</name>
<dbReference type="Bgee" id="ENSOCUG00000024081">
    <property type="expression patterns" value="Expressed in uterus and 15 other cell types or tissues"/>
</dbReference>
<sequence>MLSPRGSSAPSSRGPLFLHPTSFPSFPPGFCGGEEGHCSPQVAPARAEKPQFVQGGAPLPLLLPGLAGRRSCHRQGVGWHRGWAPWRLVLLWAGMCAPGSQLTGSFSFLPSPSIPSPAVPFPGGVRLGLSSRGQLCVSGQPNPPVPSRSGLCSGIDCRGCGGAARLESDHNPRSDSWLPAACGHHCRGGLPLPGGLCGLLWNLQGELLSYDHGEWWCQGRVPVARSRVVDWKADSCAVPLQFAIFLSLIMLVEVAAAIAGYVFRDKVMSEFNKDFRQQMQNYSTDNQTALILDRMQKDFTCCGAANYTDWATIPGMTRDRVPDSCCVNVTSGCGVKFNVKDIYVEGCVEKIGLWLRKNVLVVAAAALGIAFVEVLGIVFACCLVKSIRSGYEVM</sequence>
<dbReference type="PANTHER" id="PTHR19282:SF471">
    <property type="entry name" value="CD63 ANTIGEN"/>
    <property type="match status" value="1"/>
</dbReference>
<dbReference type="InterPro" id="IPR018499">
    <property type="entry name" value="Tetraspanin/Peripherin"/>
</dbReference>
<evidence type="ECO:0000256" key="7">
    <source>
        <dbReference type="ARBA" id="ARBA00004651"/>
    </source>
</evidence>
<keyword evidence="11" id="KW-1003">Cell membrane</keyword>
<dbReference type="FunFam" id="1.10.1450.10:FF:000019">
    <property type="entry name" value="Tetraspanin"/>
    <property type="match status" value="1"/>
</dbReference>